<keyword evidence="1" id="KW-1133">Transmembrane helix</keyword>
<sequence length="1095" mass="125095">MLQKKYKNWERILSYVVFLLSTVVYLITMEKSSSSWDCPEFIITFHKLEAGHPPGAPFYMLVYNFFSHFFPGDPSSISVAANAMSAILSGLTILLLFRTISHLIRRSIMVREWGSMLSELPTQKVLVSLGGALVGSLLYAFTDTFWYSAVEAEVYSFSSFFTALVFYLMLRWEDVADDEGSDRWLVAIAYLMGLSIGVHLLNLLALPAMGLLYYFKRYDNPTLKGGIIATVLSFVLIAIIMFGIVQGVPEVAGWFDVFAVNTLGLPFNSGLVLHIILLFTALIGTYISTLRRPANLMLIRIGFLASVILMGIPFMGSGWIIPTLIIIGLSIYLFKASSLHLRTINVMVVSMFVFFLGVSTYGVILIRANSDIPMNQNTPSNVFSLRYYLSRDQYGKSPLLYGQSFASLPAYESDGSMKTKESTVWKPAQKNSPEDKDRYEATTVREIVYRDDMNMLFPRMYNNTQPHYPEGYRLWSDMTGKTMNVDERGSYKSVEVPTFGDNLRYFFAYQVNYMYWRYFLWNFSGRQNDLQGQGEITKGNWITGIPFIDAIFLGPQDDLPDFVKDNKGYNRYYMLPLILGLLGLFYQINGRRRNKEAFWITLALFFMTGLAIVIYINQPPYQVRERDYSFSGSFYAFSIWIGFAVPAIYSLIERYLKDRKAAGAIIATVLAMGVPALVLAENYDDHNRHGRRLAADFGRNYLESCEPNGIIFCNGDNDTFPLWYAQEVEGVRKDLRVCNTSYLQADWYIEQMRKDSYDSKALPIAWGMKEYGGEKRSLVYVLPLLKDTVDVANALAYAVSDDPRLKRIPEIAQEIDHIPSGKLSFAYNPAELLEKKIIYPSDSALMGDQKMHFDFSQKKVLGKHELTILHMYEQSKMTRPFYYCITVGDSERLGMTPNFRQTGMAYQVMPFRTQGTGTEIDVERMYDNVKNKFRWGGADRPGVYMDENARRTCETYRNMIFAPLADALMAKGDTIRAKEILNLSLEAIHPGAVPHNYSSLPLIKSFYNAGDIAKAEEISVALIESGLSALRWYYRLDTSKFVSVIREIELQLYIISELFEFNKAEGTLKEKYGAEFETYEKEYMQLRSFMDRQQG</sequence>
<evidence type="ECO:0000313" key="2">
    <source>
        <dbReference type="EMBL" id="KGN82478.1"/>
    </source>
</evidence>
<feature type="transmembrane region" description="Helical" evidence="1">
    <location>
        <begin position="597"/>
        <end position="616"/>
    </location>
</feature>
<organism evidence="2 3">
    <name type="scientific">Porphyromonas cangingivalis</name>
    <dbReference type="NCBI Taxonomy" id="36874"/>
    <lineage>
        <taxon>Bacteria</taxon>
        <taxon>Pseudomonadati</taxon>
        <taxon>Bacteroidota</taxon>
        <taxon>Bacteroidia</taxon>
        <taxon>Bacteroidales</taxon>
        <taxon>Porphyromonadaceae</taxon>
        <taxon>Porphyromonas</taxon>
    </lineage>
</organism>
<evidence type="ECO:0000313" key="3">
    <source>
        <dbReference type="Proteomes" id="UP000030125"/>
    </source>
</evidence>
<name>A0A0A2EU87_PORCN</name>
<gene>
    <name evidence="2" type="ORF">HQ35_02670</name>
</gene>
<dbReference type="PANTHER" id="PTHR16214">
    <property type="entry name" value="TRANSMEMBRANE PROTEIN 260"/>
    <property type="match status" value="1"/>
</dbReference>
<accession>A0A0A2EU87</accession>
<dbReference type="InterPro" id="IPR052724">
    <property type="entry name" value="GT117_domain-containing"/>
</dbReference>
<dbReference type="eggNOG" id="COG1287">
    <property type="taxonomic scope" value="Bacteria"/>
</dbReference>
<feature type="transmembrane region" description="Helical" evidence="1">
    <location>
        <begin position="124"/>
        <end position="142"/>
    </location>
</feature>
<proteinExistence type="predicted"/>
<keyword evidence="1" id="KW-0472">Membrane</keyword>
<dbReference type="InterPro" id="IPR021280">
    <property type="entry name" value="TMEM260-like"/>
</dbReference>
<protein>
    <recommendedName>
        <fullName evidence="4">DUF2723 domain-containing protein</fullName>
    </recommendedName>
</protein>
<feature type="transmembrane region" description="Helical" evidence="1">
    <location>
        <begin position="572"/>
        <end position="590"/>
    </location>
</feature>
<feature type="transmembrane region" description="Helical" evidence="1">
    <location>
        <begin position="227"/>
        <end position="245"/>
    </location>
</feature>
<comment type="caution">
    <text evidence="2">The sequence shown here is derived from an EMBL/GenBank/DDBJ whole genome shotgun (WGS) entry which is preliminary data.</text>
</comment>
<dbReference type="RefSeq" id="WP_036850943.1">
    <property type="nucleotide sequence ID" value="NZ_JQJD01000010.1"/>
</dbReference>
<dbReference type="OrthoDB" id="9807602at2"/>
<dbReference type="EMBL" id="JQJD01000010">
    <property type="protein sequence ID" value="KGN82478.1"/>
    <property type="molecule type" value="Genomic_DNA"/>
</dbReference>
<feature type="transmembrane region" description="Helical" evidence="1">
    <location>
        <begin position="265"/>
        <end position="287"/>
    </location>
</feature>
<dbReference type="AlphaFoldDB" id="A0A0A2EU87"/>
<evidence type="ECO:0008006" key="4">
    <source>
        <dbReference type="Google" id="ProtNLM"/>
    </source>
</evidence>
<dbReference type="Proteomes" id="UP000030125">
    <property type="component" value="Unassembled WGS sequence"/>
</dbReference>
<feature type="transmembrane region" description="Helical" evidence="1">
    <location>
        <begin position="318"/>
        <end position="334"/>
    </location>
</feature>
<dbReference type="PANTHER" id="PTHR16214:SF3">
    <property type="entry name" value="TRANSMEMBRANE PROTEIN 260"/>
    <property type="match status" value="1"/>
</dbReference>
<reference evidence="2 3" key="1">
    <citation type="submission" date="2014-08" db="EMBL/GenBank/DDBJ databases">
        <title>Porphyromonas cangingivalis strain:COT-109_OH1386 Genome sequencing.</title>
        <authorList>
            <person name="Wallis C."/>
            <person name="Deusch O."/>
            <person name="O'Flynn C."/>
            <person name="Davis I."/>
            <person name="Jospin G."/>
            <person name="Darling A.E."/>
            <person name="Coil D.A."/>
            <person name="Alexiev A."/>
            <person name="Horsfall A."/>
            <person name="Kirkwood N."/>
            <person name="Harris S."/>
            <person name="Eisen J.A."/>
        </authorList>
    </citation>
    <scope>NUCLEOTIDE SEQUENCE [LARGE SCALE GENOMIC DNA]</scope>
    <source>
        <strain evidence="3">COT-109 OH1386</strain>
    </source>
</reference>
<keyword evidence="3" id="KW-1185">Reference proteome</keyword>
<evidence type="ECO:0000256" key="1">
    <source>
        <dbReference type="SAM" id="Phobius"/>
    </source>
</evidence>
<feature type="transmembrane region" description="Helical" evidence="1">
    <location>
        <begin position="628"/>
        <end position="649"/>
    </location>
</feature>
<dbReference type="Pfam" id="PF11028">
    <property type="entry name" value="TMEM260-like"/>
    <property type="match status" value="1"/>
</dbReference>
<keyword evidence="1" id="KW-0812">Transmembrane</keyword>
<feature type="transmembrane region" description="Helical" evidence="1">
    <location>
        <begin position="661"/>
        <end position="680"/>
    </location>
</feature>
<feature type="transmembrane region" description="Helical" evidence="1">
    <location>
        <begin position="346"/>
        <end position="366"/>
    </location>
</feature>
<dbReference type="STRING" id="36874.HQ34_05050"/>
<feature type="transmembrane region" description="Helical" evidence="1">
    <location>
        <begin position="79"/>
        <end position="104"/>
    </location>
</feature>
<feature type="transmembrane region" description="Helical" evidence="1">
    <location>
        <begin position="184"/>
        <end position="215"/>
    </location>
</feature>
<feature type="transmembrane region" description="Helical" evidence="1">
    <location>
        <begin position="12"/>
        <end position="29"/>
    </location>
</feature>